<dbReference type="Pfam" id="PF01471">
    <property type="entry name" value="PG_binding_1"/>
    <property type="match status" value="1"/>
</dbReference>
<evidence type="ECO:0000313" key="27">
    <source>
        <dbReference type="EnsemblMetazoa" id="AMIN000286-PA"/>
    </source>
</evidence>
<dbReference type="InterPro" id="IPR004856">
    <property type="entry name" value="Glyco_trans_ALG6/ALG8"/>
</dbReference>
<feature type="transmembrane region" description="Helical" evidence="25">
    <location>
        <begin position="973"/>
        <end position="992"/>
    </location>
</feature>
<accession>A0A182VQF7</accession>
<evidence type="ECO:0000256" key="19">
    <source>
        <dbReference type="ARBA" id="ARBA00030499"/>
    </source>
</evidence>
<comment type="pathway">
    <text evidence="2">Protein modification; protein glycosylation.</text>
</comment>
<keyword evidence="10 21" id="KW-0479">Metal-binding</keyword>
<sequence length="1073" mass="122125">MKRFISPMGQYQKYILGASLFSVCFLHLICQLSVNGAPVVPTKEMIDFMRRFGYLEKGPSQAEALYSGEAIVEAIKHVQKFGAVPQTGVLDRQTVQLMSAPRCGVVDVMQHDQSLRHRRYVIGSESWRKRRITYYIANWSSKVGEDAVAKFMAKAFDEWSKYSKLRFVRVYDPSADIIIGFGSGHHGDNYPFDGPGNVLAHAFYPYEMNAYGGDIHFDEDENWKENSTHLSEGVDFYSVAIHELGHSLGLAHSPVYSSLMFPYYKGIAQGTLDHDDILALYQLYIQNPYITDDPDWMYTTESVTSVDEFYSVTAAPKLPDWDSDPYPEQEPVSTTSTTTSSTTAAYDIPITFVGDYETVDDHISRYHYPSPTAVVTTHMPTEYVPVPDICSGSFDAIGLLRGEMFIFKGPYLWRLTEKYRIKEGYPVRIWQVFRGFPKTVSHIDAVYERMDDNAIVLFSGRFYWVFDALNFLRPEVRPLTDFGLPEELKRIDAALVWPKNNKTYLFAGDRFWRFNDTAGEMDEGYPSSMDRWFGIPNNIDGATAVASGKTYFFKGNYYWLYNDELPTHCTMFWHIFLLVSGVKLLFIPAYRSTDFEVHRNWLAITHSLPLSRWYYEKTSEWTLDYPPFFAYFEWFLSQVAKSFDPRMLDVKNLNYASEQTIVFQRFSVIVTDVIYALGVRRCLRSLTAGSVNPSRSILIGGALLLANAGLLMVDHIHFQYNGFLFGVLLLSIGALMENRPLQAALLFAALLNLKHIFIYVAPVYMVYLLRFYCLRNFTIGQALVKLIKLGTIVLGVCLLSFGPFYEHIPQVLSRLFPFKRGLTHAYWAPNFWALYNTADKALAVALGRMAKASSTGGLVQTFEHTVLPSISPAVTFVLTGLFMVPILLKLWTLKSSQLPTVSLGRCFVRAIVLCGCTSFLFGWHVHEKAILMVLIPLTLLAVGNANDARWTIFLGIVAHYSLFPLLFKPELTLVKIGLHVLYTALSVLLLKLLHRGTFFRTVEFLYLAGFPILCTYENVVHEAIGLRERLPFLPLLLTSVYCAVGVVYFWLSYQVSFLRTNGGEMVTEKKKTK</sequence>
<feature type="transmembrane region" description="Helical" evidence="25">
    <location>
        <begin position="950"/>
        <end position="967"/>
    </location>
</feature>
<feature type="binding site" evidence="21">
    <location>
        <position position="444"/>
    </location>
    <ligand>
        <name>Ca(2+)</name>
        <dbReference type="ChEBI" id="CHEBI:29108"/>
        <label>4</label>
    </ligand>
</feature>
<feature type="binding site" evidence="21">
    <location>
        <position position="221"/>
    </location>
    <ligand>
        <name>Ca(2+)</name>
        <dbReference type="ChEBI" id="CHEBI:29108"/>
        <label>1</label>
    </ligand>
</feature>
<evidence type="ECO:0000256" key="22">
    <source>
        <dbReference type="PIRSR" id="PIRSR621190-5"/>
    </source>
</evidence>
<evidence type="ECO:0000259" key="26">
    <source>
        <dbReference type="SMART" id="SM00235"/>
    </source>
</evidence>
<keyword evidence="9 25" id="KW-0812">Transmembrane</keyword>
<feature type="transmembrane region" description="Helical" evidence="25">
    <location>
        <begin position="1032"/>
        <end position="1051"/>
    </location>
</feature>
<feature type="binding site" evidence="21">
    <location>
        <position position="397"/>
    </location>
    <ligand>
        <name>Ca(2+)</name>
        <dbReference type="ChEBI" id="CHEBI:29108"/>
        <label>5</label>
    </ligand>
</feature>
<keyword evidence="14 21" id="KW-0862">Zinc</keyword>
<feature type="active site" evidence="20">
    <location>
        <position position="243"/>
    </location>
</feature>
<evidence type="ECO:0000256" key="12">
    <source>
        <dbReference type="ARBA" id="ARBA00022801"/>
    </source>
</evidence>
<comment type="cofactor">
    <cofactor evidence="21">
        <name>Ca(2+)</name>
        <dbReference type="ChEBI" id="CHEBI:29108"/>
    </cofactor>
    <text evidence="21">Can bind about 5 Ca(2+) ions per subunit.</text>
</comment>
<dbReference type="Gene3D" id="3.40.390.10">
    <property type="entry name" value="Collagenase (Catalytic Domain)"/>
    <property type="match status" value="1"/>
</dbReference>
<evidence type="ECO:0000256" key="11">
    <source>
        <dbReference type="ARBA" id="ARBA00022737"/>
    </source>
</evidence>
<dbReference type="InterPro" id="IPR036375">
    <property type="entry name" value="Hemopexin-like_dom_sf"/>
</dbReference>
<dbReference type="PRINTS" id="PR00138">
    <property type="entry name" value="MATRIXIN"/>
</dbReference>
<dbReference type="SUPFAM" id="SSF47090">
    <property type="entry name" value="PGBD-like"/>
    <property type="match status" value="1"/>
</dbReference>
<feature type="binding site" evidence="21">
    <location>
        <position position="494"/>
    </location>
    <ligand>
        <name>Ca(2+)</name>
        <dbReference type="ChEBI" id="CHEBI:29108"/>
        <label>5</label>
    </ligand>
</feature>
<organism evidence="27 28">
    <name type="scientific">Anopheles minimus</name>
    <dbReference type="NCBI Taxonomy" id="112268"/>
    <lineage>
        <taxon>Eukaryota</taxon>
        <taxon>Metazoa</taxon>
        <taxon>Ecdysozoa</taxon>
        <taxon>Arthropoda</taxon>
        <taxon>Hexapoda</taxon>
        <taxon>Insecta</taxon>
        <taxon>Pterygota</taxon>
        <taxon>Neoptera</taxon>
        <taxon>Endopterygota</taxon>
        <taxon>Diptera</taxon>
        <taxon>Nematocera</taxon>
        <taxon>Culicoidea</taxon>
        <taxon>Culicidae</taxon>
        <taxon>Anophelinae</taxon>
        <taxon>Anopheles</taxon>
    </lineage>
</organism>
<dbReference type="SMART" id="SM00235">
    <property type="entry name" value="ZnMc"/>
    <property type="match status" value="1"/>
</dbReference>
<feature type="binding site" description="in inhibited form" evidence="21">
    <location>
        <position position="103"/>
    </location>
    <ligand>
        <name>Zn(2+)</name>
        <dbReference type="ChEBI" id="CHEBI:29105"/>
        <label>2</label>
        <note>catalytic</note>
    </ligand>
</feature>
<keyword evidence="7" id="KW-0328">Glycosyltransferase</keyword>
<dbReference type="GO" id="GO:0006487">
    <property type="term" value="P:protein N-linked glycosylation"/>
    <property type="evidence" value="ECO:0007669"/>
    <property type="project" value="TreeGrafter"/>
</dbReference>
<feature type="binding site" evidence="21">
    <location>
        <position position="218"/>
    </location>
    <ligand>
        <name>Ca(2+)</name>
        <dbReference type="ChEBI" id="CHEBI:29108"/>
        <label>3</label>
    </ligand>
</feature>
<evidence type="ECO:0000256" key="3">
    <source>
        <dbReference type="ARBA" id="ARBA00008715"/>
    </source>
</evidence>
<evidence type="ECO:0000256" key="17">
    <source>
        <dbReference type="ARBA" id="ARBA00023136"/>
    </source>
</evidence>
<evidence type="ECO:0000256" key="25">
    <source>
        <dbReference type="SAM" id="Phobius"/>
    </source>
</evidence>
<feature type="transmembrane region" description="Helical" evidence="25">
    <location>
        <begin position="756"/>
        <end position="774"/>
    </location>
</feature>
<feature type="binding site" evidence="21">
    <location>
        <position position="186"/>
    </location>
    <ligand>
        <name>Zn(2+)</name>
        <dbReference type="ChEBI" id="CHEBI:29105"/>
        <label>1</label>
    </ligand>
</feature>
<reference evidence="28" key="1">
    <citation type="submission" date="2013-03" db="EMBL/GenBank/DDBJ databases">
        <title>The Genome Sequence of Anopheles minimus MINIMUS1.</title>
        <authorList>
            <consortium name="The Broad Institute Genomics Platform"/>
            <person name="Neafsey D.E."/>
            <person name="Walton C."/>
            <person name="Walker B."/>
            <person name="Young S.K."/>
            <person name="Zeng Q."/>
            <person name="Gargeya S."/>
            <person name="Fitzgerald M."/>
            <person name="Haas B."/>
            <person name="Abouelleil A."/>
            <person name="Allen A.W."/>
            <person name="Alvarado L."/>
            <person name="Arachchi H.M."/>
            <person name="Berlin A.M."/>
            <person name="Chapman S.B."/>
            <person name="Gainer-Dewar J."/>
            <person name="Goldberg J."/>
            <person name="Griggs A."/>
            <person name="Gujja S."/>
            <person name="Hansen M."/>
            <person name="Howarth C."/>
            <person name="Imamovic A."/>
            <person name="Ireland A."/>
            <person name="Larimer J."/>
            <person name="McCowan C."/>
            <person name="Murphy C."/>
            <person name="Pearson M."/>
            <person name="Poon T.W."/>
            <person name="Priest M."/>
            <person name="Roberts A."/>
            <person name="Saif S."/>
            <person name="Shea T."/>
            <person name="Sisk P."/>
            <person name="Sykes S."/>
            <person name="Wortman J."/>
            <person name="Nusbaum C."/>
            <person name="Birren B."/>
        </authorList>
    </citation>
    <scope>NUCLEOTIDE SEQUENCE [LARGE SCALE GENOMIC DNA]</scope>
    <source>
        <strain evidence="28">MINIMUS1</strain>
    </source>
</reference>
<keyword evidence="8" id="KW-0808">Transferase</keyword>
<feature type="transmembrane region" description="Helical" evidence="25">
    <location>
        <begin position="903"/>
        <end position="923"/>
    </location>
</feature>
<feature type="repeat" description="Hemopexin" evidence="23">
    <location>
        <begin position="488"/>
        <end position="536"/>
    </location>
</feature>
<feature type="region of interest" description="Disordered" evidence="24">
    <location>
        <begin position="320"/>
        <end position="339"/>
    </location>
</feature>
<keyword evidence="6" id="KW-0645">Protease</keyword>
<dbReference type="GO" id="GO:0004222">
    <property type="term" value="F:metalloendopeptidase activity"/>
    <property type="evidence" value="ECO:0007669"/>
    <property type="project" value="InterPro"/>
</dbReference>
<dbReference type="CDD" id="cd04278">
    <property type="entry name" value="ZnMc_MMP"/>
    <property type="match status" value="1"/>
</dbReference>
<comment type="similarity">
    <text evidence="4">Belongs to the peptidase M10A family.</text>
</comment>
<keyword evidence="17 25" id="KW-0472">Membrane</keyword>
<dbReference type="PANTHER" id="PTHR12413">
    <property type="entry name" value="DOLICHYL GLYCOSYLTRANSFERASE"/>
    <property type="match status" value="1"/>
</dbReference>
<feature type="binding site" evidence="21">
    <location>
        <position position="216"/>
    </location>
    <ligand>
        <name>Zn(2+)</name>
        <dbReference type="ChEBI" id="CHEBI:29105"/>
        <label>1</label>
    </ligand>
</feature>
<evidence type="ECO:0000256" key="23">
    <source>
        <dbReference type="PROSITE-ProRule" id="PRU01011"/>
    </source>
</evidence>
<feature type="transmembrane region" description="Helical" evidence="25">
    <location>
        <begin position="1004"/>
        <end position="1020"/>
    </location>
</feature>
<dbReference type="PROSITE" id="PS51642">
    <property type="entry name" value="HEMOPEXIN_2"/>
    <property type="match status" value="3"/>
</dbReference>
<evidence type="ECO:0000256" key="5">
    <source>
        <dbReference type="ARBA" id="ARBA00011938"/>
    </source>
</evidence>
<evidence type="ECO:0000256" key="15">
    <source>
        <dbReference type="ARBA" id="ARBA00022989"/>
    </source>
</evidence>
<reference evidence="27" key="2">
    <citation type="submission" date="2020-05" db="UniProtKB">
        <authorList>
            <consortium name="EnsemblMetazoa"/>
        </authorList>
    </citation>
    <scope>IDENTIFICATION</scope>
    <source>
        <strain evidence="27">MINIMUS1</strain>
    </source>
</reference>
<feature type="binding site" evidence="21">
    <location>
        <position position="260"/>
    </location>
    <ligand>
        <name>Zn(2+)</name>
        <dbReference type="ChEBI" id="CHEBI:29105"/>
        <label>2</label>
        <note>catalytic</note>
    </ligand>
</feature>
<dbReference type="EnsemblMetazoa" id="AMIN000286-RA">
    <property type="protein sequence ID" value="AMIN000286-PA"/>
    <property type="gene ID" value="AMIN000286"/>
</dbReference>
<keyword evidence="12" id="KW-0378">Hydrolase</keyword>
<dbReference type="InterPro" id="IPR021190">
    <property type="entry name" value="Pept_M10A"/>
</dbReference>
<dbReference type="GO" id="GO:0008270">
    <property type="term" value="F:zinc ion binding"/>
    <property type="evidence" value="ECO:0007669"/>
    <property type="project" value="InterPro"/>
</dbReference>
<evidence type="ECO:0000256" key="8">
    <source>
        <dbReference type="ARBA" id="ARBA00022679"/>
    </source>
</evidence>
<feature type="short sequence motif" description="Cysteine switch" evidence="22">
    <location>
        <begin position="101"/>
        <end position="108"/>
    </location>
</feature>
<dbReference type="VEuPathDB" id="VectorBase:AMIN000286"/>
<dbReference type="Pfam" id="PF00413">
    <property type="entry name" value="Peptidase_M10"/>
    <property type="match status" value="1"/>
</dbReference>
<feature type="binding site" evidence="21">
    <location>
        <position position="194"/>
    </location>
    <ligand>
        <name>Ca(2+)</name>
        <dbReference type="ChEBI" id="CHEBI:29108"/>
        <label>3</label>
    </ligand>
</feature>
<feature type="binding site" evidence="21">
    <location>
        <position position="242"/>
    </location>
    <ligand>
        <name>Zn(2+)</name>
        <dbReference type="ChEBI" id="CHEBI:29105"/>
        <label>2</label>
        <note>catalytic</note>
    </ligand>
</feature>
<evidence type="ECO:0000256" key="9">
    <source>
        <dbReference type="ARBA" id="ARBA00022692"/>
    </source>
</evidence>
<feature type="domain" description="Peptidase metallopeptidase" evidence="26">
    <location>
        <begin position="123"/>
        <end position="286"/>
    </location>
</feature>
<dbReference type="FunFam" id="2.110.10.10:FF:000018">
    <property type="entry name" value="Matrix metallopeptidase 25b"/>
    <property type="match status" value="1"/>
</dbReference>
<dbReference type="InterPro" id="IPR033739">
    <property type="entry name" value="M10A_MMP"/>
</dbReference>
<feature type="binding site" evidence="21">
    <location>
        <position position="540"/>
    </location>
    <ligand>
        <name>Ca(2+)</name>
        <dbReference type="ChEBI" id="CHEBI:29108"/>
        <label>4</label>
    </ligand>
</feature>
<evidence type="ECO:0000256" key="2">
    <source>
        <dbReference type="ARBA" id="ARBA00004922"/>
    </source>
</evidence>
<feature type="binding site" evidence="21">
    <location>
        <position position="212"/>
    </location>
    <ligand>
        <name>Ca(2+)</name>
        <dbReference type="ChEBI" id="CHEBI:29108"/>
        <label>2</label>
    </ligand>
</feature>
<feature type="repeat" description="Hemopexin" evidence="23">
    <location>
        <begin position="440"/>
        <end position="486"/>
    </location>
</feature>
<evidence type="ECO:0000256" key="18">
    <source>
        <dbReference type="ARBA" id="ARBA00023145"/>
    </source>
</evidence>
<keyword evidence="28" id="KW-1185">Reference proteome</keyword>
<comment type="similarity">
    <text evidence="3">Belongs to the ALG6/ALG8 glucosyltransferase family.</text>
</comment>
<proteinExistence type="inferred from homology"/>
<comment type="subcellular location">
    <subcellularLocation>
        <location evidence="1">Endoplasmic reticulum membrane</location>
        <topology evidence="1">Multi-pass membrane protein</topology>
    </subcellularLocation>
</comment>
<feature type="transmembrane region" description="Helical" evidence="25">
    <location>
        <begin position="718"/>
        <end position="736"/>
    </location>
</feature>
<feature type="binding site" evidence="21">
    <location>
        <position position="246"/>
    </location>
    <ligand>
        <name>Zn(2+)</name>
        <dbReference type="ChEBI" id="CHEBI:29105"/>
        <label>2</label>
        <note>catalytic</note>
    </ligand>
</feature>
<evidence type="ECO:0000256" key="14">
    <source>
        <dbReference type="ARBA" id="ARBA00022833"/>
    </source>
</evidence>
<dbReference type="InterPro" id="IPR002477">
    <property type="entry name" value="Peptidoglycan-bd-like"/>
</dbReference>
<feature type="binding site" evidence="21">
    <location>
        <position position="221"/>
    </location>
    <ligand>
        <name>Ca(2+)</name>
        <dbReference type="ChEBI" id="CHEBI:29108"/>
        <label>3</label>
    </ligand>
</feature>
<feature type="binding site" evidence="21">
    <location>
        <position position="214"/>
    </location>
    <ligand>
        <name>Ca(2+)</name>
        <dbReference type="ChEBI" id="CHEBI:29108"/>
        <label>2</label>
    </ligand>
</feature>
<evidence type="ECO:0000256" key="10">
    <source>
        <dbReference type="ARBA" id="ARBA00022723"/>
    </source>
</evidence>
<feature type="binding site" evidence="21">
    <location>
        <position position="395"/>
    </location>
    <ligand>
        <name>Ca(2+)</name>
        <dbReference type="ChEBI" id="CHEBI:29108"/>
        <label>4</label>
    </ligand>
</feature>
<evidence type="ECO:0000256" key="7">
    <source>
        <dbReference type="ARBA" id="ARBA00022676"/>
    </source>
</evidence>
<feature type="repeat" description="Hemopexin" evidence="23">
    <location>
        <begin position="387"/>
        <end position="436"/>
    </location>
</feature>
<keyword evidence="21" id="KW-0106">Calcium</keyword>
<dbReference type="EC" id="2.4.1.265" evidence="5"/>
<comment type="cofactor">
    <cofactor evidence="21">
        <name>Zn(2+)</name>
        <dbReference type="ChEBI" id="CHEBI:29105"/>
    </cofactor>
    <text evidence="21">Binds 2 Zn(2+) ions per subunit.</text>
</comment>
<evidence type="ECO:0000256" key="1">
    <source>
        <dbReference type="ARBA" id="ARBA00004477"/>
    </source>
</evidence>
<dbReference type="PANTHER" id="PTHR12413:SF2">
    <property type="entry name" value="DOLICHYL PYROPHOSPHATE GLC1MAN9GLCNAC2 ALPHA-1,3-GLUCOSYLTRANSFERASE-RELATED"/>
    <property type="match status" value="1"/>
</dbReference>
<dbReference type="InterPro" id="IPR024079">
    <property type="entry name" value="MetalloPept_cat_dom_sf"/>
</dbReference>
<dbReference type="InterPro" id="IPR018487">
    <property type="entry name" value="Hemopexin-like_repeat"/>
</dbReference>
<evidence type="ECO:0000256" key="16">
    <source>
        <dbReference type="ARBA" id="ARBA00023049"/>
    </source>
</evidence>
<dbReference type="Gene3D" id="2.110.10.10">
    <property type="entry name" value="Hemopexin-like domain"/>
    <property type="match status" value="1"/>
</dbReference>
<name>A0A182VQF7_9DIPT</name>
<dbReference type="GO" id="GO:0005789">
    <property type="term" value="C:endoplasmic reticulum membrane"/>
    <property type="evidence" value="ECO:0007669"/>
    <property type="project" value="UniProtKB-SubCell"/>
</dbReference>
<evidence type="ECO:0000256" key="21">
    <source>
        <dbReference type="PIRSR" id="PIRSR621190-2"/>
    </source>
</evidence>
<dbReference type="GO" id="GO:0042283">
    <property type="term" value="F:dolichyl pyrophosphate Glc1Man9GlcNAc2 alpha-1,3-glucosyltransferase activity"/>
    <property type="evidence" value="ECO:0007669"/>
    <property type="project" value="UniProtKB-EC"/>
</dbReference>
<feature type="transmembrane region" description="Helical" evidence="25">
    <location>
        <begin position="870"/>
        <end position="891"/>
    </location>
</feature>
<dbReference type="AlphaFoldDB" id="A0A182VQF7"/>
<dbReference type="FunFam" id="3.40.390.10:FF:000022">
    <property type="entry name" value="Matrix metalloproteinase 1, isoform C"/>
    <property type="match status" value="1"/>
</dbReference>
<feature type="transmembrane region" description="Helical" evidence="25">
    <location>
        <begin position="929"/>
        <end position="945"/>
    </location>
</feature>
<dbReference type="UniPathway" id="UPA00378"/>
<dbReference type="GO" id="GO:0031012">
    <property type="term" value="C:extracellular matrix"/>
    <property type="evidence" value="ECO:0007669"/>
    <property type="project" value="InterPro"/>
</dbReference>
<feature type="binding site" evidence="21">
    <location>
        <position position="193"/>
    </location>
    <ligand>
        <name>Ca(2+)</name>
        <dbReference type="ChEBI" id="CHEBI:29108"/>
        <label>3</label>
    </ligand>
</feature>
<dbReference type="InterPro" id="IPR036365">
    <property type="entry name" value="PGBD-like_sf"/>
</dbReference>
<keyword evidence="16" id="KW-0482">Metalloprotease</keyword>
<keyword evidence="13" id="KW-0256">Endoplasmic reticulum</keyword>
<evidence type="ECO:0000256" key="6">
    <source>
        <dbReference type="ARBA" id="ARBA00022670"/>
    </source>
</evidence>
<keyword evidence="18" id="KW-0865">Zymogen</keyword>
<evidence type="ECO:0000313" key="28">
    <source>
        <dbReference type="Proteomes" id="UP000075920"/>
    </source>
</evidence>
<feature type="binding site" evidence="21">
    <location>
        <position position="188"/>
    </location>
    <ligand>
        <name>Zn(2+)</name>
        <dbReference type="ChEBI" id="CHEBI:29105"/>
        <label>1</label>
    </ligand>
</feature>
<feature type="binding site" evidence="21">
    <location>
        <position position="176"/>
    </location>
    <ligand>
        <name>Ca(2+)</name>
        <dbReference type="ChEBI" id="CHEBI:29108"/>
        <label>2</label>
    </ligand>
</feature>
<keyword evidence="15 25" id="KW-1133">Transmembrane helix</keyword>
<dbReference type="Pfam" id="PF03155">
    <property type="entry name" value="Alg6_Alg8"/>
    <property type="match status" value="1"/>
</dbReference>
<feature type="binding site" evidence="21">
    <location>
        <position position="252"/>
    </location>
    <ligand>
        <name>Zn(2+)</name>
        <dbReference type="ChEBI" id="CHEBI:29105"/>
        <label>2</label>
        <note>catalytic</note>
    </ligand>
</feature>
<feature type="binding site" evidence="21">
    <location>
        <position position="201"/>
    </location>
    <ligand>
        <name>Zn(2+)</name>
        <dbReference type="ChEBI" id="CHEBI:29105"/>
        <label>1</label>
    </ligand>
</feature>
<evidence type="ECO:0000256" key="20">
    <source>
        <dbReference type="PIRSR" id="PIRSR621190-1"/>
    </source>
</evidence>
<feature type="transmembrane region" description="Helical" evidence="25">
    <location>
        <begin position="786"/>
        <end position="805"/>
    </location>
</feature>
<protein>
    <recommendedName>
        <fullName evidence="5">dolichyl-P-Glc:Glc1Man9GlcNAc2-PP-dolichol alpha-1,3-glucosyltransferase</fullName>
        <ecNumber evidence="5">2.4.1.265</ecNumber>
    </recommendedName>
    <alternativeName>
        <fullName evidence="19">Asparagine-linked glycosylation protein 8 homolog</fullName>
    </alternativeName>
</protein>
<evidence type="ECO:0000256" key="24">
    <source>
        <dbReference type="SAM" id="MobiDB-lite"/>
    </source>
</evidence>
<dbReference type="InterPro" id="IPR006026">
    <property type="entry name" value="Peptidase_Metallo"/>
</dbReference>
<dbReference type="InterPro" id="IPR000585">
    <property type="entry name" value="Hemopexin-like_dom"/>
</dbReference>
<dbReference type="SUPFAM" id="SSF55486">
    <property type="entry name" value="Metalloproteases ('zincins'), catalytic domain"/>
    <property type="match status" value="1"/>
</dbReference>
<dbReference type="GO" id="GO:0006508">
    <property type="term" value="P:proteolysis"/>
    <property type="evidence" value="ECO:0007669"/>
    <property type="project" value="UniProtKB-KW"/>
</dbReference>
<evidence type="ECO:0000256" key="4">
    <source>
        <dbReference type="ARBA" id="ARBA00010370"/>
    </source>
</evidence>
<evidence type="ECO:0000256" key="13">
    <source>
        <dbReference type="ARBA" id="ARBA00022824"/>
    </source>
</evidence>
<dbReference type="SUPFAM" id="SSF50923">
    <property type="entry name" value="Hemopexin-like domain"/>
    <property type="match status" value="1"/>
</dbReference>
<dbReference type="Proteomes" id="UP000075920">
    <property type="component" value="Unassembled WGS sequence"/>
</dbReference>
<dbReference type="Pfam" id="PF00045">
    <property type="entry name" value="Hemopexin"/>
    <property type="match status" value="4"/>
</dbReference>
<dbReference type="SMART" id="SM00120">
    <property type="entry name" value="HX"/>
    <property type="match status" value="4"/>
</dbReference>
<dbReference type="InterPro" id="IPR001818">
    <property type="entry name" value="Pept_M10_metallopeptidase"/>
</dbReference>
<dbReference type="STRING" id="112268.A0A182VQF7"/>
<keyword evidence="11" id="KW-0677">Repeat</keyword>
<dbReference type="CDD" id="cd00094">
    <property type="entry name" value="HX"/>
    <property type="match status" value="1"/>
</dbReference>